<name>A0ABD7DXB0_9GAMM</name>
<dbReference type="InterPro" id="IPR028957">
    <property type="entry name" value="Imm50"/>
</dbReference>
<evidence type="ECO:0000313" key="2">
    <source>
        <dbReference type="Proteomes" id="UP000663658"/>
    </source>
</evidence>
<dbReference type="KEGG" id="pty:JWV26_01805"/>
<sequence length="144" mass="15486">MEIIKHIDGSEKVVKALGFWPSFHDAEVISFSVSRALPLDTNICFAKLAVHVRQYAEVGVGTAEYALAIVKSVLVNFIFSGVSGLSVSEFNHQNVINSIDFKSTESLGAPSISVDIESIWGFGGSLQCNSVVVESVEELPIVQA</sequence>
<dbReference type="Proteomes" id="UP000663658">
    <property type="component" value="Chromosome"/>
</dbReference>
<proteinExistence type="predicted"/>
<gene>
    <name evidence="1" type="ORF">JWV26_01805</name>
</gene>
<protein>
    <submittedName>
        <fullName evidence="1">Uncharacterized protein</fullName>
    </submittedName>
</protein>
<reference evidence="1 2" key="1">
    <citation type="submission" date="2021-02" db="EMBL/GenBank/DDBJ databases">
        <title>Whole genome sequencing of Pseudomonas alcaliphila strain SM2.</title>
        <authorList>
            <person name="Alshamsi M.S."/>
            <person name="Sudalaimuthuasari N."/>
            <person name="Kundu B."/>
            <person name="AlMaskari R.S."/>
            <person name="Elmahi Y."/>
            <person name="Mundra S."/>
            <person name="Chandran S."/>
            <person name="Malik S."/>
            <person name="Hazzouri K.M."/>
            <person name="Amiri K.M.A."/>
        </authorList>
    </citation>
    <scope>NUCLEOTIDE SEQUENCE [LARGE SCALE GENOMIC DNA]</scope>
    <source>
        <strain evidence="1 2">SM2</strain>
    </source>
</reference>
<dbReference type="RefSeq" id="WP_206418248.1">
    <property type="nucleotide sequence ID" value="NZ_CP070505.1"/>
</dbReference>
<dbReference type="Pfam" id="PF15594">
    <property type="entry name" value="Imm50"/>
    <property type="match status" value="1"/>
</dbReference>
<evidence type="ECO:0000313" key="1">
    <source>
        <dbReference type="EMBL" id="QSL93129.1"/>
    </source>
</evidence>
<dbReference type="EMBL" id="CP070505">
    <property type="protein sequence ID" value="QSL93129.1"/>
    <property type="molecule type" value="Genomic_DNA"/>
</dbReference>
<organism evidence="1 2">
    <name type="scientific">Ectopseudomonas toyotomiensis</name>
    <dbReference type="NCBI Taxonomy" id="554344"/>
    <lineage>
        <taxon>Bacteria</taxon>
        <taxon>Pseudomonadati</taxon>
        <taxon>Pseudomonadota</taxon>
        <taxon>Gammaproteobacteria</taxon>
        <taxon>Pseudomonadales</taxon>
        <taxon>Pseudomonadaceae</taxon>
        <taxon>Ectopseudomonas</taxon>
    </lineage>
</organism>
<accession>A0ABD7DXB0</accession>
<dbReference type="AlphaFoldDB" id="A0ABD7DXB0"/>